<reference evidence="2" key="2">
    <citation type="submission" date="2015-06" db="UniProtKB">
        <authorList>
            <consortium name="EnsemblPlants"/>
        </authorList>
    </citation>
    <scope>IDENTIFICATION</scope>
</reference>
<dbReference type="EnsemblPlants" id="ORUFI01G22050.1">
    <property type="protein sequence ID" value="ORUFI01G22050.1"/>
    <property type="gene ID" value="ORUFI01G22050"/>
</dbReference>
<dbReference type="AlphaFoldDB" id="A0A0E0MY19"/>
<protein>
    <submittedName>
        <fullName evidence="2">Uncharacterized protein</fullName>
    </submittedName>
</protein>
<dbReference type="Proteomes" id="UP000008022">
    <property type="component" value="Unassembled WGS sequence"/>
</dbReference>
<dbReference type="InterPro" id="IPR021920">
    <property type="entry name" value="DUF3531"/>
</dbReference>
<feature type="region of interest" description="Disordered" evidence="1">
    <location>
        <begin position="1"/>
        <end position="27"/>
    </location>
</feature>
<organism evidence="2 3">
    <name type="scientific">Oryza rufipogon</name>
    <name type="common">Brownbeard rice</name>
    <name type="synonym">Asian wild rice</name>
    <dbReference type="NCBI Taxonomy" id="4529"/>
    <lineage>
        <taxon>Eukaryota</taxon>
        <taxon>Viridiplantae</taxon>
        <taxon>Streptophyta</taxon>
        <taxon>Embryophyta</taxon>
        <taxon>Tracheophyta</taxon>
        <taxon>Spermatophyta</taxon>
        <taxon>Magnoliopsida</taxon>
        <taxon>Liliopsida</taxon>
        <taxon>Poales</taxon>
        <taxon>Poaceae</taxon>
        <taxon>BOP clade</taxon>
        <taxon>Oryzoideae</taxon>
        <taxon>Oryzeae</taxon>
        <taxon>Oryzinae</taxon>
        <taxon>Oryza</taxon>
    </lineage>
</organism>
<dbReference type="OMA" id="TFRSWHI"/>
<dbReference type="Pfam" id="PF12049">
    <property type="entry name" value="DUF3531"/>
    <property type="match status" value="1"/>
</dbReference>
<evidence type="ECO:0000313" key="2">
    <source>
        <dbReference type="EnsemblPlants" id="ORUFI01G22050.1"/>
    </source>
</evidence>
<dbReference type="eggNOG" id="ENOG502QQH7">
    <property type="taxonomic scope" value="Eukaryota"/>
</dbReference>
<feature type="compositionally biased region" description="Acidic residues" evidence="1">
    <location>
        <begin position="64"/>
        <end position="89"/>
    </location>
</feature>
<dbReference type="PANTHER" id="PTHR46737:SF3">
    <property type="entry name" value="OXIDOREDUCTASE_TRANSITION METAL ION-BINDING PROTEIN (DUF3531)"/>
    <property type="match status" value="1"/>
</dbReference>
<evidence type="ECO:0000256" key="1">
    <source>
        <dbReference type="SAM" id="MobiDB-lite"/>
    </source>
</evidence>
<sequence>MLPALLPGCLAAPPPPPPLVTTSSTASPSAHLRTLRLPSGLAVSRRAGFGEAARAAATERGAIEEEEEEEEEEEGFPEWGNGDEDEYDHDPEIGDIMGEYFDDPNKAQSRMEERIKKKRHKIVQAKTGSPNPMKVVFNKFDFSNSYIWFEFYHALLPKDVTLICDALRSWHIVGRLGGCNSMNMQLSQLPLDCQRPTYDALEGANTTPTSFYNIGDLEIQDNIARVWVDIGIHEPLLLDILLNALTTINSDHVGIKQVQFGGSEFQNWSEDLKTEEAGYSVHKI</sequence>
<feature type="compositionally biased region" description="Low complexity" evidence="1">
    <location>
        <begin position="1"/>
        <end position="11"/>
    </location>
</feature>
<evidence type="ECO:0000313" key="3">
    <source>
        <dbReference type="Proteomes" id="UP000008022"/>
    </source>
</evidence>
<dbReference type="PANTHER" id="PTHR46737">
    <property type="entry name" value="OS02G0827600 PROTEIN"/>
    <property type="match status" value="1"/>
</dbReference>
<dbReference type="HOGENOM" id="CLU_073961_0_0_1"/>
<dbReference type="STRING" id="4529.A0A0E0MY19"/>
<keyword evidence="3" id="KW-1185">Reference proteome</keyword>
<proteinExistence type="predicted"/>
<dbReference type="Gramene" id="ORUFI01G22050.1">
    <property type="protein sequence ID" value="ORUFI01G22050.1"/>
    <property type="gene ID" value="ORUFI01G22050"/>
</dbReference>
<feature type="region of interest" description="Disordered" evidence="1">
    <location>
        <begin position="56"/>
        <end position="95"/>
    </location>
</feature>
<accession>A0A0E0MY19</accession>
<reference evidence="3" key="1">
    <citation type="submission" date="2013-06" db="EMBL/GenBank/DDBJ databases">
        <authorList>
            <person name="Zhao Q."/>
        </authorList>
    </citation>
    <scope>NUCLEOTIDE SEQUENCE</scope>
    <source>
        <strain evidence="3">cv. W1943</strain>
    </source>
</reference>
<name>A0A0E0MY19_ORYRU</name>